<name>A0AA38KT53_TAXCH</name>
<dbReference type="PROSITE" id="PS00636">
    <property type="entry name" value="DNAJ_1"/>
    <property type="match status" value="1"/>
</dbReference>
<dbReference type="EMBL" id="JAHRHJ020000007">
    <property type="protein sequence ID" value="KAH9308646.1"/>
    <property type="molecule type" value="Genomic_DNA"/>
</dbReference>
<proteinExistence type="predicted"/>
<dbReference type="InterPro" id="IPR042162">
    <property type="entry name" value="AtJ13"/>
</dbReference>
<gene>
    <name evidence="5" type="ORF">KI387_036557</name>
</gene>
<organism evidence="5 6">
    <name type="scientific">Taxus chinensis</name>
    <name type="common">Chinese yew</name>
    <name type="synonym">Taxus wallichiana var. chinensis</name>
    <dbReference type="NCBI Taxonomy" id="29808"/>
    <lineage>
        <taxon>Eukaryota</taxon>
        <taxon>Viridiplantae</taxon>
        <taxon>Streptophyta</taxon>
        <taxon>Embryophyta</taxon>
        <taxon>Tracheophyta</taxon>
        <taxon>Spermatophyta</taxon>
        <taxon>Pinopsida</taxon>
        <taxon>Pinidae</taxon>
        <taxon>Conifers II</taxon>
        <taxon>Cupressales</taxon>
        <taxon>Taxaceae</taxon>
        <taxon>Taxus</taxon>
    </lineage>
</organism>
<protein>
    <recommendedName>
        <fullName evidence="4">J domain-containing protein</fullName>
    </recommendedName>
</protein>
<dbReference type="SUPFAM" id="SSF46565">
    <property type="entry name" value="Chaperone J-domain"/>
    <property type="match status" value="1"/>
</dbReference>
<accession>A0AA38KT53</accession>
<dbReference type="PRINTS" id="PR00625">
    <property type="entry name" value="JDOMAIN"/>
</dbReference>
<dbReference type="InterPro" id="IPR001623">
    <property type="entry name" value="DnaJ_domain"/>
</dbReference>
<evidence type="ECO:0000259" key="4">
    <source>
        <dbReference type="PROSITE" id="PS50076"/>
    </source>
</evidence>
<keyword evidence="6" id="KW-1185">Reference proteome</keyword>
<dbReference type="InterPro" id="IPR036869">
    <property type="entry name" value="J_dom_sf"/>
</dbReference>
<comment type="subcellular location">
    <subcellularLocation>
        <location evidence="1">Membrane</location>
    </subcellularLocation>
</comment>
<dbReference type="InterPro" id="IPR018253">
    <property type="entry name" value="DnaJ_domain_CS"/>
</dbReference>
<feature type="domain" description="J" evidence="4">
    <location>
        <begin position="1"/>
        <end position="32"/>
    </location>
</feature>
<dbReference type="OMA" id="QLDKHTM"/>
<dbReference type="PANTHER" id="PTHR44914:SF1">
    <property type="entry name" value="CHAPERONE PROTEIN DNAJ 13"/>
    <property type="match status" value="1"/>
</dbReference>
<comment type="caution">
    <text evidence="5">The sequence shown here is derived from an EMBL/GenBank/DDBJ whole genome shotgun (WGS) entry which is preliminary data.</text>
</comment>
<dbReference type="InterPro" id="IPR055225">
    <property type="entry name" value="DNAJC11-like_beta-barrel"/>
</dbReference>
<dbReference type="Proteomes" id="UP000824469">
    <property type="component" value="Unassembled WGS sequence"/>
</dbReference>
<evidence type="ECO:0000313" key="6">
    <source>
        <dbReference type="Proteomes" id="UP000824469"/>
    </source>
</evidence>
<feature type="non-terminal residue" evidence="5">
    <location>
        <position position="1"/>
    </location>
</feature>
<reference evidence="5 6" key="1">
    <citation type="journal article" date="2021" name="Nat. Plants">
        <title>The Taxus genome provides insights into paclitaxel biosynthesis.</title>
        <authorList>
            <person name="Xiong X."/>
            <person name="Gou J."/>
            <person name="Liao Q."/>
            <person name="Li Y."/>
            <person name="Zhou Q."/>
            <person name="Bi G."/>
            <person name="Li C."/>
            <person name="Du R."/>
            <person name="Wang X."/>
            <person name="Sun T."/>
            <person name="Guo L."/>
            <person name="Liang H."/>
            <person name="Lu P."/>
            <person name="Wu Y."/>
            <person name="Zhang Z."/>
            <person name="Ro D.K."/>
            <person name="Shang Y."/>
            <person name="Huang S."/>
            <person name="Yan J."/>
        </authorList>
    </citation>
    <scope>NUCLEOTIDE SEQUENCE [LARGE SCALE GENOMIC DNA]</scope>
    <source>
        <strain evidence="5">Ta-2019</strain>
    </source>
</reference>
<dbReference type="AlphaFoldDB" id="A0AA38KT53"/>
<evidence type="ECO:0000256" key="1">
    <source>
        <dbReference type="ARBA" id="ARBA00004370"/>
    </source>
</evidence>
<dbReference type="InterPro" id="IPR024586">
    <property type="entry name" value="DnaJ-like_C11_C"/>
</dbReference>
<evidence type="ECO:0000256" key="3">
    <source>
        <dbReference type="ARBA" id="ARBA00023186"/>
    </source>
</evidence>
<dbReference type="Pfam" id="PF11875">
    <property type="entry name" value="DnaJ-like_C11_C"/>
    <property type="match status" value="1"/>
</dbReference>
<keyword evidence="3" id="KW-0143">Chaperone</keyword>
<sequence length="476" mass="52049">MQDIATQNFQRIREAYEILSDEGKRQIYDIYGMEGLLSGLELGPKLNTPEEIKAEFERIKQRREEEKFAAHVRPSGSWLATLSLPQFLNGGGILKGMAMSSEVQSHVSKKDTIVLGGNLVVSGKSGGGAATAMFRHQASSASAMEIVASAGLPSLLGINTSRHLSLHSTGTMGISISLKDGSVNLENTWTRRLSEISSGNIRLMLGADPNIAVGWQRKEEKSSAAGEMKFGPTAFGATGHYTHHFSSKSHGRIGGRIGSTVLEFEIGGGRRISDYSTIRMLCSLGIEGIFWRFELHRGSQKLIVPVLLSRALNPFVATSALILPSSLYAFLKVCVIKPYYRKREKLKTLEKRQKTLSQVLEARAAASKAQTLLQNVARKKQNKQAEKGGLVITEALYGNLKGHSENNEETLPGANNELLLPILDVTIPLNFLVDDLGQLKLHEGIKKSGIMGFCDPCPGECKQLKVSYTFQGCQYE</sequence>
<dbReference type="Pfam" id="PF22774">
    <property type="entry name" value="DNAJC11_beta-barrel"/>
    <property type="match status" value="1"/>
</dbReference>
<evidence type="ECO:0000313" key="5">
    <source>
        <dbReference type="EMBL" id="KAH9308646.1"/>
    </source>
</evidence>
<keyword evidence="2" id="KW-0472">Membrane</keyword>
<dbReference type="Gene3D" id="1.10.287.110">
    <property type="entry name" value="DnaJ domain"/>
    <property type="match status" value="1"/>
</dbReference>
<dbReference type="PANTHER" id="PTHR44914">
    <property type="entry name" value="CHAPERONE PROTEIN DNAJ 13"/>
    <property type="match status" value="1"/>
</dbReference>
<evidence type="ECO:0000256" key="2">
    <source>
        <dbReference type="ARBA" id="ARBA00023136"/>
    </source>
</evidence>
<dbReference type="GO" id="GO:0016020">
    <property type="term" value="C:membrane"/>
    <property type="evidence" value="ECO:0007669"/>
    <property type="project" value="UniProtKB-SubCell"/>
</dbReference>
<dbReference type="PROSITE" id="PS50076">
    <property type="entry name" value="DNAJ_2"/>
    <property type="match status" value="1"/>
</dbReference>